<dbReference type="GO" id="GO:0097505">
    <property type="term" value="C:Rad6-Rad18 complex"/>
    <property type="evidence" value="ECO:0007669"/>
    <property type="project" value="TreeGrafter"/>
</dbReference>
<keyword evidence="24" id="KW-1185">Reference proteome</keyword>
<dbReference type="InterPro" id="IPR004580">
    <property type="entry name" value="Rad18_fungi"/>
</dbReference>
<dbReference type="Gene3D" id="3.30.40.10">
    <property type="entry name" value="Zinc/RING finger domain, C3HC4 (zinc finger)"/>
    <property type="match status" value="1"/>
</dbReference>
<dbReference type="PROSITE" id="PS51908">
    <property type="entry name" value="ZF_UBZ4"/>
    <property type="match status" value="1"/>
</dbReference>
<dbReference type="EC" id="2.3.2.27" evidence="5 18"/>
<dbReference type="SMART" id="SM00184">
    <property type="entry name" value="RING"/>
    <property type="match status" value="1"/>
</dbReference>
<evidence type="ECO:0000256" key="4">
    <source>
        <dbReference type="ARBA" id="ARBA00009506"/>
    </source>
</evidence>
<feature type="domain" description="UBZ4-type" evidence="22">
    <location>
        <begin position="170"/>
        <end position="198"/>
    </location>
</feature>
<keyword evidence="13 18" id="KW-0238">DNA-binding</keyword>
<feature type="region of interest" description="Disordered" evidence="19">
    <location>
        <begin position="131"/>
        <end position="161"/>
    </location>
</feature>
<sequence>MKSSKEDAFDLSDSTDWLETPLPSLSSVDSALRCQVCKDYYTTPMITSCAHTFCSLCIRRCLNNDGRCPACRAQDQELKLRFNGAMEDLVEAFKKARPEIWLFANKPVEVLRAPSQSPSLKRSLDFEAVTKESPRKLRRTRSSGRNRPQERTVVVDSAEDDDDYVPEEGFVQCPVCQTSVKEDKINAHLDRNCEDQPPTRPHDKAPTRPHNKATTFGATDKPILRPERLPQLHYSMVKDNILRKKLADLGLSTGGTRQQLEKRYTEWVTLWNANCDATKPKGKGELKRELDVWERTQGSRAGSLKQDSGAQIREKDFDGQAWSSRHDDTFRQLIANARKKTPVKPTTPPEAGSGMVDLTGSPSPMKMPNQPPEEPVEAQEDMDMAYPEDFLPQTIEEFPTKQISKRRFFEESTADRSELPPSSQYLGIASDITTVRPIQP</sequence>
<dbReference type="GO" id="GO:0006513">
    <property type="term" value="P:protein monoubiquitination"/>
    <property type="evidence" value="ECO:0007669"/>
    <property type="project" value="InterPro"/>
</dbReference>
<keyword evidence="12 18" id="KW-0862">Zinc</keyword>
<feature type="domain" description="SAP" evidence="21">
    <location>
        <begin position="234"/>
        <end position="268"/>
    </location>
</feature>
<feature type="region of interest" description="Disordered" evidence="19">
    <location>
        <begin position="190"/>
        <end position="218"/>
    </location>
</feature>
<dbReference type="SMART" id="SM00734">
    <property type="entry name" value="ZnF_Rad18"/>
    <property type="match status" value="1"/>
</dbReference>
<dbReference type="SUPFAM" id="SSF57850">
    <property type="entry name" value="RING/U-box"/>
    <property type="match status" value="1"/>
</dbReference>
<evidence type="ECO:0000256" key="6">
    <source>
        <dbReference type="ARBA" id="ARBA00015551"/>
    </source>
</evidence>
<dbReference type="OrthoDB" id="9049620at2759"/>
<accession>A0A2J6PQ30</accession>
<dbReference type="AlphaFoldDB" id="A0A2J6PQ30"/>
<dbReference type="PROSITE" id="PS50800">
    <property type="entry name" value="SAP"/>
    <property type="match status" value="1"/>
</dbReference>
<gene>
    <name evidence="23" type="ORF">NA56DRAFT_608079</name>
</gene>
<evidence type="ECO:0000256" key="3">
    <source>
        <dbReference type="ARBA" id="ARBA00004906"/>
    </source>
</evidence>
<dbReference type="STRING" id="1745343.A0A2J6PQ30"/>
<keyword evidence="11 18" id="KW-0833">Ubl conjugation pathway</keyword>
<evidence type="ECO:0000256" key="18">
    <source>
        <dbReference type="RuleBase" id="RU368093"/>
    </source>
</evidence>
<dbReference type="InterPro" id="IPR039577">
    <property type="entry name" value="Rad18"/>
</dbReference>
<dbReference type="EMBL" id="KZ613508">
    <property type="protein sequence ID" value="PMD16135.1"/>
    <property type="molecule type" value="Genomic_DNA"/>
</dbReference>
<dbReference type="SMART" id="SM00513">
    <property type="entry name" value="SAP"/>
    <property type="match status" value="1"/>
</dbReference>
<evidence type="ECO:0000256" key="11">
    <source>
        <dbReference type="ARBA" id="ARBA00022786"/>
    </source>
</evidence>
<dbReference type="InterPro" id="IPR001841">
    <property type="entry name" value="Znf_RING"/>
</dbReference>
<dbReference type="InterPro" id="IPR003034">
    <property type="entry name" value="SAP_dom"/>
</dbReference>
<dbReference type="NCBIfam" id="TIGR00599">
    <property type="entry name" value="rad18"/>
    <property type="match status" value="1"/>
</dbReference>
<evidence type="ECO:0000256" key="12">
    <source>
        <dbReference type="ARBA" id="ARBA00022833"/>
    </source>
</evidence>
<comment type="function">
    <text evidence="18">E3 RING-finger protein, member of the UBC2/RAD6 epistasis group. Associates to the E2 ubiquitin conjugating enzyme UBC2/RAD6 to form the UBC2-RAD18 ubiquitin ligase complex involved in postreplicative repair (PRR) of damaged DNA.</text>
</comment>
<keyword evidence="15 18" id="KW-0539">Nucleus</keyword>
<evidence type="ECO:0000256" key="7">
    <source>
        <dbReference type="ARBA" id="ARBA00022679"/>
    </source>
</evidence>
<dbReference type="Gene3D" id="3.30.160.60">
    <property type="entry name" value="Classic Zinc Finger"/>
    <property type="match status" value="1"/>
</dbReference>
<dbReference type="PANTHER" id="PTHR14134:SF2">
    <property type="entry name" value="E3 UBIQUITIN-PROTEIN LIGASE RAD18"/>
    <property type="match status" value="1"/>
</dbReference>
<reference evidence="23 24" key="1">
    <citation type="submission" date="2016-05" db="EMBL/GenBank/DDBJ databases">
        <title>A degradative enzymes factory behind the ericoid mycorrhizal symbiosis.</title>
        <authorList>
            <consortium name="DOE Joint Genome Institute"/>
            <person name="Martino E."/>
            <person name="Morin E."/>
            <person name="Grelet G."/>
            <person name="Kuo A."/>
            <person name="Kohler A."/>
            <person name="Daghino S."/>
            <person name="Barry K."/>
            <person name="Choi C."/>
            <person name="Cichocki N."/>
            <person name="Clum A."/>
            <person name="Copeland A."/>
            <person name="Hainaut M."/>
            <person name="Haridas S."/>
            <person name="Labutti K."/>
            <person name="Lindquist E."/>
            <person name="Lipzen A."/>
            <person name="Khouja H.-R."/>
            <person name="Murat C."/>
            <person name="Ohm R."/>
            <person name="Olson A."/>
            <person name="Spatafora J."/>
            <person name="Veneault-Fourrey C."/>
            <person name="Henrissat B."/>
            <person name="Grigoriev I."/>
            <person name="Martin F."/>
            <person name="Perotto S."/>
        </authorList>
    </citation>
    <scope>NUCLEOTIDE SEQUENCE [LARGE SCALE GENOMIC DNA]</scope>
    <source>
        <strain evidence="23 24">UAMH 7357</strain>
    </source>
</reference>
<dbReference type="FunFam" id="3.30.40.10:FF:000172">
    <property type="entry name" value="E3 ubiquitin-protein ligase RAD18"/>
    <property type="match status" value="1"/>
</dbReference>
<evidence type="ECO:0000256" key="1">
    <source>
        <dbReference type="ARBA" id="ARBA00000900"/>
    </source>
</evidence>
<evidence type="ECO:0000256" key="5">
    <source>
        <dbReference type="ARBA" id="ARBA00012483"/>
    </source>
</evidence>
<dbReference type="PROSITE" id="PS00518">
    <property type="entry name" value="ZF_RING_1"/>
    <property type="match status" value="1"/>
</dbReference>
<dbReference type="Pfam" id="PF02037">
    <property type="entry name" value="SAP"/>
    <property type="match status" value="1"/>
</dbReference>
<evidence type="ECO:0000256" key="16">
    <source>
        <dbReference type="PROSITE-ProRule" id="PRU00175"/>
    </source>
</evidence>
<dbReference type="GO" id="GO:0061630">
    <property type="term" value="F:ubiquitin protein ligase activity"/>
    <property type="evidence" value="ECO:0007669"/>
    <property type="project" value="UniProtKB-UniRule"/>
</dbReference>
<evidence type="ECO:0000259" key="22">
    <source>
        <dbReference type="PROSITE" id="PS51908"/>
    </source>
</evidence>
<dbReference type="InterPro" id="IPR006642">
    <property type="entry name" value="Rad18_UBZ4"/>
</dbReference>
<dbReference type="PROSITE" id="PS50089">
    <property type="entry name" value="ZF_RING_2"/>
    <property type="match status" value="1"/>
</dbReference>
<name>A0A2J6PQ30_9HELO</name>
<keyword evidence="14 17" id="KW-0234">DNA repair</keyword>
<keyword evidence="7 18" id="KW-0808">Transferase</keyword>
<dbReference type="UniPathway" id="UPA00143"/>
<dbReference type="InterPro" id="IPR013083">
    <property type="entry name" value="Znf_RING/FYVE/PHD"/>
</dbReference>
<evidence type="ECO:0000256" key="15">
    <source>
        <dbReference type="ARBA" id="ARBA00023242"/>
    </source>
</evidence>
<feature type="region of interest" description="Disordered" evidence="19">
    <location>
        <begin position="340"/>
        <end position="379"/>
    </location>
</feature>
<keyword evidence="8 18" id="KW-0479">Metal-binding</keyword>
<evidence type="ECO:0000256" key="14">
    <source>
        <dbReference type="ARBA" id="ARBA00023204"/>
    </source>
</evidence>
<dbReference type="GO" id="GO:0005634">
    <property type="term" value="C:nucleus"/>
    <property type="evidence" value="ECO:0007669"/>
    <property type="project" value="UniProtKB-SubCell"/>
</dbReference>
<evidence type="ECO:0000256" key="10">
    <source>
        <dbReference type="ARBA" id="ARBA00022771"/>
    </source>
</evidence>
<dbReference type="InterPro" id="IPR017907">
    <property type="entry name" value="Znf_RING_CS"/>
</dbReference>
<comment type="pathway">
    <text evidence="3 18">Protein modification; protein ubiquitination.</text>
</comment>
<comment type="similarity">
    <text evidence="4 18">Belongs to the RAD18 family.</text>
</comment>
<evidence type="ECO:0000256" key="9">
    <source>
        <dbReference type="ARBA" id="ARBA00022763"/>
    </source>
</evidence>
<evidence type="ECO:0000256" key="2">
    <source>
        <dbReference type="ARBA" id="ARBA00004123"/>
    </source>
</evidence>
<proteinExistence type="inferred from homology"/>
<organism evidence="23 24">
    <name type="scientific">Hyaloscypha hepaticicola</name>
    <dbReference type="NCBI Taxonomy" id="2082293"/>
    <lineage>
        <taxon>Eukaryota</taxon>
        <taxon>Fungi</taxon>
        <taxon>Dikarya</taxon>
        <taxon>Ascomycota</taxon>
        <taxon>Pezizomycotina</taxon>
        <taxon>Leotiomycetes</taxon>
        <taxon>Helotiales</taxon>
        <taxon>Hyaloscyphaceae</taxon>
        <taxon>Hyaloscypha</taxon>
    </lineage>
</organism>
<evidence type="ECO:0000259" key="21">
    <source>
        <dbReference type="PROSITE" id="PS50800"/>
    </source>
</evidence>
<dbReference type="GO" id="GO:0003697">
    <property type="term" value="F:single-stranded DNA binding"/>
    <property type="evidence" value="ECO:0007669"/>
    <property type="project" value="UniProtKB-UniRule"/>
</dbReference>
<dbReference type="Pfam" id="PF13923">
    <property type="entry name" value="zf-C3HC4_2"/>
    <property type="match status" value="1"/>
</dbReference>
<protein>
    <recommendedName>
        <fullName evidence="6 18">Postreplication repair E3 ubiquitin-protein ligase RAD18</fullName>
        <ecNumber evidence="5 18">2.3.2.27</ecNumber>
    </recommendedName>
    <alternativeName>
        <fullName evidence="18">RING-type E3 ubiquitin transferase RAD18</fullName>
    </alternativeName>
</protein>
<comment type="catalytic activity">
    <reaction evidence="1 18">
        <text>S-ubiquitinyl-[E2 ubiquitin-conjugating enzyme]-L-cysteine + [acceptor protein]-L-lysine = [E2 ubiquitin-conjugating enzyme]-L-cysteine + N(6)-ubiquitinyl-[acceptor protein]-L-lysine.</text>
        <dbReference type="EC" id="2.3.2.27"/>
    </reaction>
</comment>
<feature type="domain" description="RING-type" evidence="20">
    <location>
        <begin position="34"/>
        <end position="72"/>
    </location>
</feature>
<keyword evidence="10 16" id="KW-0863">Zinc-finger</keyword>
<evidence type="ECO:0000259" key="20">
    <source>
        <dbReference type="PROSITE" id="PS50089"/>
    </source>
</evidence>
<dbReference type="PANTHER" id="PTHR14134">
    <property type="entry name" value="E3 UBIQUITIN-PROTEIN LIGASE RAD18"/>
    <property type="match status" value="1"/>
</dbReference>
<evidence type="ECO:0000313" key="23">
    <source>
        <dbReference type="EMBL" id="PMD16135.1"/>
    </source>
</evidence>
<evidence type="ECO:0000313" key="24">
    <source>
        <dbReference type="Proteomes" id="UP000235672"/>
    </source>
</evidence>
<dbReference type="GO" id="GO:0006301">
    <property type="term" value="P:DNA damage tolerance"/>
    <property type="evidence" value="ECO:0007669"/>
    <property type="project" value="InterPro"/>
</dbReference>
<evidence type="ECO:0000256" key="17">
    <source>
        <dbReference type="PROSITE-ProRule" id="PRU01256"/>
    </source>
</evidence>
<evidence type="ECO:0000256" key="8">
    <source>
        <dbReference type="ARBA" id="ARBA00022723"/>
    </source>
</evidence>
<comment type="subcellular location">
    <subcellularLocation>
        <location evidence="2 18">Nucleus</location>
    </subcellularLocation>
</comment>
<dbReference type="Proteomes" id="UP000235672">
    <property type="component" value="Unassembled WGS sequence"/>
</dbReference>
<dbReference type="GO" id="GO:0008270">
    <property type="term" value="F:zinc ion binding"/>
    <property type="evidence" value="ECO:0007669"/>
    <property type="project" value="UniProtKB-KW"/>
</dbReference>
<evidence type="ECO:0000256" key="13">
    <source>
        <dbReference type="ARBA" id="ARBA00023125"/>
    </source>
</evidence>
<keyword evidence="9 17" id="KW-0227">DNA damage</keyword>
<evidence type="ECO:0000256" key="19">
    <source>
        <dbReference type="SAM" id="MobiDB-lite"/>
    </source>
</evidence>
<dbReference type="GO" id="GO:0006281">
    <property type="term" value="P:DNA repair"/>
    <property type="evidence" value="ECO:0007669"/>
    <property type="project" value="UniProtKB-KW"/>
</dbReference>
<comment type="subunit">
    <text evidence="18">Interacts with E2 UBC2, forming a complex with ubiquitin ligase activity.</text>
</comment>